<feature type="region of interest" description="Disordered" evidence="7">
    <location>
        <begin position="1"/>
        <end position="22"/>
    </location>
</feature>
<evidence type="ECO:0000256" key="4">
    <source>
        <dbReference type="ARBA" id="ARBA00022692"/>
    </source>
</evidence>
<reference evidence="10 11" key="1">
    <citation type="submission" date="2024-06" db="EMBL/GenBank/DDBJ databases">
        <title>Genomic Encyclopedia of Type Strains, Phase IV (KMG-IV): sequencing the most valuable type-strain genomes for metagenomic binning, comparative biology and taxonomic classification.</title>
        <authorList>
            <person name="Goeker M."/>
        </authorList>
    </citation>
    <scope>NUCLEOTIDE SEQUENCE [LARGE SCALE GENOMIC DNA]</scope>
    <source>
        <strain evidence="10 11">DSM 29780</strain>
    </source>
</reference>
<keyword evidence="4 8" id="KW-0812">Transmembrane</keyword>
<proteinExistence type="inferred from homology"/>
<name>A0ABV2IXU6_9HYPH</name>
<dbReference type="Proteomes" id="UP001549047">
    <property type="component" value="Unassembled WGS sequence"/>
</dbReference>
<dbReference type="InterPro" id="IPR007182">
    <property type="entry name" value="MnhB"/>
</dbReference>
<evidence type="ECO:0000256" key="6">
    <source>
        <dbReference type="ARBA" id="ARBA00023136"/>
    </source>
</evidence>
<gene>
    <name evidence="10" type="ORF">ABID16_001625</name>
</gene>
<organism evidence="10 11">
    <name type="scientific">Rhizobium aquaticum</name>
    <dbReference type="NCBI Taxonomy" id="1549636"/>
    <lineage>
        <taxon>Bacteria</taxon>
        <taxon>Pseudomonadati</taxon>
        <taxon>Pseudomonadota</taxon>
        <taxon>Alphaproteobacteria</taxon>
        <taxon>Hyphomicrobiales</taxon>
        <taxon>Rhizobiaceae</taxon>
        <taxon>Rhizobium/Agrobacterium group</taxon>
        <taxon>Rhizobium</taxon>
    </lineage>
</organism>
<feature type="transmembrane region" description="Helical" evidence="8">
    <location>
        <begin position="30"/>
        <end position="52"/>
    </location>
</feature>
<feature type="transmembrane region" description="Helical" evidence="8">
    <location>
        <begin position="89"/>
        <end position="112"/>
    </location>
</feature>
<evidence type="ECO:0000256" key="1">
    <source>
        <dbReference type="ARBA" id="ARBA00004651"/>
    </source>
</evidence>
<evidence type="ECO:0000259" key="9">
    <source>
        <dbReference type="Pfam" id="PF04039"/>
    </source>
</evidence>
<evidence type="ECO:0000256" key="3">
    <source>
        <dbReference type="ARBA" id="ARBA00022475"/>
    </source>
</evidence>
<comment type="caution">
    <text evidence="10">The sequence shown here is derived from an EMBL/GenBank/DDBJ whole genome shotgun (WGS) entry which is preliminary data.</text>
</comment>
<dbReference type="InterPro" id="IPR050622">
    <property type="entry name" value="CPA3_antiporter_subunitB"/>
</dbReference>
<keyword evidence="3" id="KW-1003">Cell membrane</keyword>
<evidence type="ECO:0000256" key="7">
    <source>
        <dbReference type="SAM" id="MobiDB-lite"/>
    </source>
</evidence>
<evidence type="ECO:0000256" key="5">
    <source>
        <dbReference type="ARBA" id="ARBA00022989"/>
    </source>
</evidence>
<comment type="similarity">
    <text evidence="2">Belongs to the CPA3 antiporters (TC 2.A.63) subunit B family.</text>
</comment>
<sequence length="165" mass="17189">MAKPKPAKAPASRSAGAPKRSSGYRGMDTLIFRTMAPYLTALMVLFSVFVLLRGHNQPGGGFIGGLIAASAFAILGISNGVSAVRRALWFDPIAIAGTGLAVSAIAGLFSLFADVPFMTALWAFPNILGTEVALSTPMLFDIGVYLVVTGAITAIALALEEREDD</sequence>
<feature type="domain" description="Na+/H+ antiporter MnhB subunit-related protein" evidence="9">
    <location>
        <begin position="31"/>
        <end position="153"/>
    </location>
</feature>
<keyword evidence="11" id="KW-1185">Reference proteome</keyword>
<feature type="transmembrane region" description="Helical" evidence="8">
    <location>
        <begin position="58"/>
        <end position="77"/>
    </location>
</feature>
<evidence type="ECO:0000313" key="10">
    <source>
        <dbReference type="EMBL" id="MET3613320.1"/>
    </source>
</evidence>
<keyword evidence="6 8" id="KW-0472">Membrane</keyword>
<evidence type="ECO:0000256" key="8">
    <source>
        <dbReference type="SAM" id="Phobius"/>
    </source>
</evidence>
<dbReference type="PANTHER" id="PTHR33932">
    <property type="entry name" value="NA(+)/H(+) ANTIPORTER SUBUNIT B"/>
    <property type="match status" value="1"/>
</dbReference>
<accession>A0ABV2IXU6</accession>
<dbReference type="NCBIfam" id="NF009223">
    <property type="entry name" value="PRK12573.1"/>
    <property type="match status" value="1"/>
</dbReference>
<dbReference type="Pfam" id="PF04039">
    <property type="entry name" value="MnhB"/>
    <property type="match status" value="1"/>
</dbReference>
<protein>
    <submittedName>
        <fullName evidence="10">Multicomponent Na+:H+ antiporter subunit B</fullName>
    </submittedName>
</protein>
<evidence type="ECO:0000256" key="2">
    <source>
        <dbReference type="ARBA" id="ARBA00009425"/>
    </source>
</evidence>
<dbReference type="PANTHER" id="PTHR33932:SF4">
    <property type="entry name" value="NA(+)_H(+) ANTIPORTER SUBUNIT B"/>
    <property type="match status" value="1"/>
</dbReference>
<comment type="subcellular location">
    <subcellularLocation>
        <location evidence="1">Cell membrane</location>
        <topology evidence="1">Multi-pass membrane protein</topology>
    </subcellularLocation>
</comment>
<evidence type="ECO:0000313" key="11">
    <source>
        <dbReference type="Proteomes" id="UP001549047"/>
    </source>
</evidence>
<dbReference type="EMBL" id="JBEPMB010000001">
    <property type="protein sequence ID" value="MET3613320.1"/>
    <property type="molecule type" value="Genomic_DNA"/>
</dbReference>
<keyword evidence="5 8" id="KW-1133">Transmembrane helix</keyword>
<feature type="transmembrane region" description="Helical" evidence="8">
    <location>
        <begin position="132"/>
        <end position="159"/>
    </location>
</feature>